<feature type="domain" description="AMP-dependent synthetase/ligase" evidence="3">
    <location>
        <begin position="8"/>
        <end position="357"/>
    </location>
</feature>
<dbReference type="Pfam" id="PF00501">
    <property type="entry name" value="AMP-binding"/>
    <property type="match status" value="1"/>
</dbReference>
<dbReference type="SUPFAM" id="SSF56801">
    <property type="entry name" value="Acetyl-CoA synthetase-like"/>
    <property type="match status" value="1"/>
</dbReference>
<dbReference type="Proteomes" id="UP001370348">
    <property type="component" value="Chromosome"/>
</dbReference>
<name>A0ABZ2M2V3_9BACT</name>
<reference evidence="5 6" key="1">
    <citation type="submission" date="2021-12" db="EMBL/GenBank/DDBJ databases">
        <title>Discovery of the Pendulisporaceae a myxobacterial family with distinct sporulation behavior and unique specialized metabolism.</title>
        <authorList>
            <person name="Garcia R."/>
            <person name="Popoff A."/>
            <person name="Bader C.D."/>
            <person name="Loehr J."/>
            <person name="Walesch S."/>
            <person name="Walt C."/>
            <person name="Boldt J."/>
            <person name="Bunk B."/>
            <person name="Haeckl F.J.F.P.J."/>
            <person name="Gunesch A.P."/>
            <person name="Birkelbach J."/>
            <person name="Nuebel U."/>
            <person name="Pietschmann T."/>
            <person name="Bach T."/>
            <person name="Mueller R."/>
        </authorList>
    </citation>
    <scope>NUCLEOTIDE SEQUENCE [LARGE SCALE GENOMIC DNA]</scope>
    <source>
        <strain evidence="5 6">MSr11954</strain>
    </source>
</reference>
<dbReference type="EMBL" id="CP089984">
    <property type="protein sequence ID" value="WXB17418.1"/>
    <property type="molecule type" value="Genomic_DNA"/>
</dbReference>
<feature type="domain" description="AMP-binding enzyme C-terminal" evidence="4">
    <location>
        <begin position="414"/>
        <end position="491"/>
    </location>
</feature>
<evidence type="ECO:0000259" key="3">
    <source>
        <dbReference type="Pfam" id="PF00501"/>
    </source>
</evidence>
<proteinExistence type="inferred from homology"/>
<keyword evidence="6" id="KW-1185">Reference proteome</keyword>
<dbReference type="PANTHER" id="PTHR43201">
    <property type="entry name" value="ACYL-COA SYNTHETASE"/>
    <property type="match status" value="1"/>
</dbReference>
<dbReference type="InterPro" id="IPR025110">
    <property type="entry name" value="AMP-bd_C"/>
</dbReference>
<accession>A0ABZ2M2V3</accession>
<dbReference type="Gene3D" id="3.40.50.12780">
    <property type="entry name" value="N-terminal domain of ligase-like"/>
    <property type="match status" value="1"/>
</dbReference>
<evidence type="ECO:0000313" key="6">
    <source>
        <dbReference type="Proteomes" id="UP001370348"/>
    </source>
</evidence>
<evidence type="ECO:0000259" key="4">
    <source>
        <dbReference type="Pfam" id="PF13193"/>
    </source>
</evidence>
<gene>
    <name evidence="5" type="ORF">LZC94_09060</name>
</gene>
<dbReference type="RefSeq" id="WP_394827050.1">
    <property type="nucleotide sequence ID" value="NZ_CP089984.1"/>
</dbReference>
<keyword evidence="2" id="KW-0812">Transmembrane</keyword>
<evidence type="ECO:0000256" key="1">
    <source>
        <dbReference type="ARBA" id="ARBA00006432"/>
    </source>
</evidence>
<dbReference type="CDD" id="cd05941">
    <property type="entry name" value="MCS"/>
    <property type="match status" value="1"/>
</dbReference>
<evidence type="ECO:0000256" key="2">
    <source>
        <dbReference type="SAM" id="Phobius"/>
    </source>
</evidence>
<dbReference type="PANTHER" id="PTHR43201:SF8">
    <property type="entry name" value="ACYL-COA SYNTHETASE FAMILY MEMBER 3"/>
    <property type="match status" value="1"/>
</dbReference>
<dbReference type="InterPro" id="IPR000873">
    <property type="entry name" value="AMP-dep_synth/lig_dom"/>
</dbReference>
<sequence length="512" mass="54894">MELRNDLRIAIEDDEGTWTYSALHARARAIAKTLLAEAPRGANGPAAASSLGGERVAVFVSPGGHFVAAFFGVLMAGGVVTVLSPLHPSREMLYFCDDAGVKTVLVSPDLAPRLEEVARGRRVLGTDDPRFSEPADDAVLPALAPDAAALQLYTSGTTGKPKGAVLTHENLATQQRVVAEAWGFGEGDTLLHALPLHHMHGLAIALLTALGAGATIRMLPTFDAQRIWNELPRATVLMAVPTMYTRLLAAFDKAEPEVRAGWQQAARALRLATSGSAALPVTLAERWQSIAGIIPVERFGMTEIGVGMTNPVHGVRKPGHVGLPLPTVRTRIVDDQGAEAASGELWIAGPSVFAGYYQRPDATRDAFVITDDGQGPWFRTGDTVTRDGDGYFKILGRTSVDILKSGGYKLSALEIEEALREHPAIREVAVVGVPDENWGDRVIACVVPHEGREGECASEPLRAFAKQSLAPYKVPKQIALLGELPRNAMGKVQKPELTRWLIAEWLPAHEAS</sequence>
<evidence type="ECO:0000313" key="5">
    <source>
        <dbReference type="EMBL" id="WXB17418.1"/>
    </source>
</evidence>
<protein>
    <submittedName>
        <fullName evidence="5">Acyl-CoA synthetase</fullName>
    </submittedName>
</protein>
<dbReference type="InterPro" id="IPR042099">
    <property type="entry name" value="ANL_N_sf"/>
</dbReference>
<feature type="transmembrane region" description="Helical" evidence="2">
    <location>
        <begin position="66"/>
        <end position="86"/>
    </location>
</feature>
<dbReference type="InterPro" id="IPR045851">
    <property type="entry name" value="AMP-bd_C_sf"/>
</dbReference>
<dbReference type="Gene3D" id="3.30.300.30">
    <property type="match status" value="1"/>
</dbReference>
<dbReference type="Pfam" id="PF13193">
    <property type="entry name" value="AMP-binding_C"/>
    <property type="match status" value="1"/>
</dbReference>
<keyword evidence="2" id="KW-0472">Membrane</keyword>
<organism evidence="5 6">
    <name type="scientific">Pendulispora albinea</name>
    <dbReference type="NCBI Taxonomy" id="2741071"/>
    <lineage>
        <taxon>Bacteria</taxon>
        <taxon>Pseudomonadati</taxon>
        <taxon>Myxococcota</taxon>
        <taxon>Myxococcia</taxon>
        <taxon>Myxococcales</taxon>
        <taxon>Sorangiineae</taxon>
        <taxon>Pendulisporaceae</taxon>
        <taxon>Pendulispora</taxon>
    </lineage>
</organism>
<comment type="similarity">
    <text evidence="1">Belongs to the ATP-dependent AMP-binding enzyme family.</text>
</comment>
<keyword evidence="2" id="KW-1133">Transmembrane helix</keyword>